<sequence>MAEALSVVASVIAVVQIAGKITDLCRFYTGTVHDAPLGLRAILRELTILRTTFEALELLVAKDGNLPQALSELDDQEGPIQGCQKAIKALEALFPLELVKYFGQSQSQGLALSRFSRKNLKTMFALSAWPFKESTAKKLLELIAQHKATIDLKLSFGVV</sequence>
<accession>A0A6A6WRN4</accession>
<name>A0A6A6WRN4_9PLEO</name>
<keyword evidence="2" id="KW-1185">Reference proteome</keyword>
<dbReference type="EMBL" id="MU002412">
    <property type="protein sequence ID" value="KAF2786746.1"/>
    <property type="molecule type" value="Genomic_DNA"/>
</dbReference>
<evidence type="ECO:0000313" key="1">
    <source>
        <dbReference type="EMBL" id="KAF2786746.1"/>
    </source>
</evidence>
<gene>
    <name evidence="1" type="ORF">K505DRAFT_343532</name>
</gene>
<evidence type="ECO:0000313" key="2">
    <source>
        <dbReference type="Proteomes" id="UP000799757"/>
    </source>
</evidence>
<evidence type="ECO:0008006" key="3">
    <source>
        <dbReference type="Google" id="ProtNLM"/>
    </source>
</evidence>
<dbReference type="AlphaFoldDB" id="A0A6A6WRN4"/>
<organism evidence="1 2">
    <name type="scientific">Melanomma pulvis-pyrius CBS 109.77</name>
    <dbReference type="NCBI Taxonomy" id="1314802"/>
    <lineage>
        <taxon>Eukaryota</taxon>
        <taxon>Fungi</taxon>
        <taxon>Dikarya</taxon>
        <taxon>Ascomycota</taxon>
        <taxon>Pezizomycotina</taxon>
        <taxon>Dothideomycetes</taxon>
        <taxon>Pleosporomycetidae</taxon>
        <taxon>Pleosporales</taxon>
        <taxon>Melanommataceae</taxon>
        <taxon>Melanomma</taxon>
    </lineage>
</organism>
<dbReference type="OrthoDB" id="1577640at2759"/>
<protein>
    <recommendedName>
        <fullName evidence="3">NACHT-NTPase and P-loop NTPases N-terminal domain-containing protein</fullName>
    </recommendedName>
</protein>
<reference evidence="1" key="1">
    <citation type="journal article" date="2020" name="Stud. Mycol.">
        <title>101 Dothideomycetes genomes: a test case for predicting lifestyles and emergence of pathogens.</title>
        <authorList>
            <person name="Haridas S."/>
            <person name="Albert R."/>
            <person name="Binder M."/>
            <person name="Bloem J."/>
            <person name="Labutti K."/>
            <person name="Salamov A."/>
            <person name="Andreopoulos B."/>
            <person name="Baker S."/>
            <person name="Barry K."/>
            <person name="Bills G."/>
            <person name="Bluhm B."/>
            <person name="Cannon C."/>
            <person name="Castanera R."/>
            <person name="Culley D."/>
            <person name="Daum C."/>
            <person name="Ezra D."/>
            <person name="Gonzalez J."/>
            <person name="Henrissat B."/>
            <person name="Kuo A."/>
            <person name="Liang C."/>
            <person name="Lipzen A."/>
            <person name="Lutzoni F."/>
            <person name="Magnuson J."/>
            <person name="Mondo S."/>
            <person name="Nolan M."/>
            <person name="Ohm R."/>
            <person name="Pangilinan J."/>
            <person name="Park H.-J."/>
            <person name="Ramirez L."/>
            <person name="Alfaro M."/>
            <person name="Sun H."/>
            <person name="Tritt A."/>
            <person name="Yoshinaga Y."/>
            <person name="Zwiers L.-H."/>
            <person name="Turgeon B."/>
            <person name="Goodwin S."/>
            <person name="Spatafora J."/>
            <person name="Crous P."/>
            <person name="Grigoriev I."/>
        </authorList>
    </citation>
    <scope>NUCLEOTIDE SEQUENCE</scope>
    <source>
        <strain evidence="1">CBS 109.77</strain>
    </source>
</reference>
<proteinExistence type="predicted"/>
<dbReference type="Proteomes" id="UP000799757">
    <property type="component" value="Unassembled WGS sequence"/>
</dbReference>